<sequence>MTLHSRLDRGGALQARKLANGAVQLYWRYSLGGKTSREPIGVYDPSAPPKKLQPTPRGYGLAAALEKCRELADIHSARADTGGLREAKAEKRKSFVAQKAAEAEKSERTLQKLLDAYVWHLKTQGRRSHVDADQIFKRHVTEAWPIVAEAPAVDLTPDQVLDMLRRLIEANKGRTANKLRSYLRAAFQCALDVRTTASIPVVFKSFGAVFNPAAQTRRSPQFDRADKRPFSKAELQAYWKLIAARPGVEAAALRLHVLTGGQRIEQFVRLKWADVSDDALTIFDGKGRPGQGPRAHQIPLVKLARADLALLKREGEFAISTTAGKKAISVRTLAGWAHDVVGDSIEGFQLKRIRSGVETLLAANGVSREIRGHLQSHGLTGVQARHYDGHDYMPEKRQAIEILVREVCQSAPVGA</sequence>
<dbReference type="Proteomes" id="UP000586093">
    <property type="component" value="Unassembled WGS sequence"/>
</dbReference>
<keyword evidence="7" id="KW-1185">Reference proteome</keyword>
<keyword evidence="4" id="KW-0233">DNA recombination</keyword>
<evidence type="ECO:0000259" key="5">
    <source>
        <dbReference type="Pfam" id="PF22022"/>
    </source>
</evidence>
<dbReference type="Gene3D" id="1.10.443.10">
    <property type="entry name" value="Intergrase catalytic core"/>
    <property type="match status" value="1"/>
</dbReference>
<evidence type="ECO:0000256" key="2">
    <source>
        <dbReference type="ARBA" id="ARBA00022908"/>
    </source>
</evidence>
<dbReference type="GO" id="GO:0015074">
    <property type="term" value="P:DNA integration"/>
    <property type="evidence" value="ECO:0007669"/>
    <property type="project" value="UniProtKB-KW"/>
</dbReference>
<dbReference type="Gene3D" id="1.10.150.130">
    <property type="match status" value="1"/>
</dbReference>
<feature type="domain" description="Phage integrase central" evidence="5">
    <location>
        <begin position="118"/>
        <end position="191"/>
    </location>
</feature>
<dbReference type="PANTHER" id="PTHR30629:SF2">
    <property type="entry name" value="PROPHAGE INTEGRASE INTS-RELATED"/>
    <property type="match status" value="1"/>
</dbReference>
<dbReference type="InterPro" id="IPR013762">
    <property type="entry name" value="Integrase-like_cat_sf"/>
</dbReference>
<evidence type="ECO:0000256" key="1">
    <source>
        <dbReference type="ARBA" id="ARBA00008857"/>
    </source>
</evidence>
<dbReference type="GO" id="GO:0006310">
    <property type="term" value="P:DNA recombination"/>
    <property type="evidence" value="ECO:0007669"/>
    <property type="project" value="UniProtKB-KW"/>
</dbReference>
<accession>A0A839HJ02</accession>
<dbReference type="InterPro" id="IPR010998">
    <property type="entry name" value="Integrase_recombinase_N"/>
</dbReference>
<dbReference type="RefSeq" id="WP_182661193.1">
    <property type="nucleotide sequence ID" value="NZ_JACIVI010000001.1"/>
</dbReference>
<reference evidence="6 7" key="1">
    <citation type="submission" date="2020-08" db="EMBL/GenBank/DDBJ databases">
        <title>Aquariorum lacteus gen. nov., sp. nov., a new member of the family Comamonadaceae, isolated from freshwater aquarium.</title>
        <authorList>
            <person name="Chun S.-J."/>
        </authorList>
    </citation>
    <scope>NUCLEOTIDE SEQUENCE [LARGE SCALE GENOMIC DNA]</scope>
    <source>
        <strain evidence="6 7">SJAQ100</strain>
    </source>
</reference>
<dbReference type="AlphaFoldDB" id="A0A839HJ02"/>
<protein>
    <submittedName>
        <fullName evidence="6">Integrase</fullName>
    </submittedName>
</protein>
<gene>
    <name evidence="6" type="ORF">H4F90_02565</name>
</gene>
<dbReference type="Pfam" id="PF22022">
    <property type="entry name" value="Phage_int_M"/>
    <property type="match status" value="1"/>
</dbReference>
<keyword evidence="2" id="KW-0229">DNA integration</keyword>
<dbReference type="InterPro" id="IPR050808">
    <property type="entry name" value="Phage_Integrase"/>
</dbReference>
<name>A0A839HJ02_9BURK</name>
<dbReference type="PANTHER" id="PTHR30629">
    <property type="entry name" value="PROPHAGE INTEGRASE"/>
    <property type="match status" value="1"/>
</dbReference>
<proteinExistence type="inferred from homology"/>
<dbReference type="InterPro" id="IPR011010">
    <property type="entry name" value="DNA_brk_join_enz"/>
</dbReference>
<evidence type="ECO:0000256" key="3">
    <source>
        <dbReference type="ARBA" id="ARBA00023125"/>
    </source>
</evidence>
<organism evidence="6 7">
    <name type="scientific">Aquariibacter albus</name>
    <dbReference type="NCBI Taxonomy" id="2759899"/>
    <lineage>
        <taxon>Bacteria</taxon>
        <taxon>Pseudomonadati</taxon>
        <taxon>Pseudomonadota</taxon>
        <taxon>Betaproteobacteria</taxon>
        <taxon>Burkholderiales</taxon>
        <taxon>Sphaerotilaceae</taxon>
        <taxon>Aquariibacter</taxon>
    </lineage>
</organism>
<evidence type="ECO:0000313" key="6">
    <source>
        <dbReference type="EMBL" id="MBB1160862.1"/>
    </source>
</evidence>
<dbReference type="GO" id="GO:0003677">
    <property type="term" value="F:DNA binding"/>
    <property type="evidence" value="ECO:0007669"/>
    <property type="project" value="UniProtKB-KW"/>
</dbReference>
<dbReference type="SUPFAM" id="SSF56349">
    <property type="entry name" value="DNA breaking-rejoining enzymes"/>
    <property type="match status" value="1"/>
</dbReference>
<evidence type="ECO:0000313" key="7">
    <source>
        <dbReference type="Proteomes" id="UP000586093"/>
    </source>
</evidence>
<dbReference type="InterPro" id="IPR053876">
    <property type="entry name" value="Phage_int_M"/>
</dbReference>
<keyword evidence="3" id="KW-0238">DNA-binding</keyword>
<comment type="similarity">
    <text evidence="1">Belongs to the 'phage' integrase family.</text>
</comment>
<comment type="caution">
    <text evidence="6">The sequence shown here is derived from an EMBL/GenBank/DDBJ whole genome shotgun (WGS) entry which is preliminary data.</text>
</comment>
<dbReference type="EMBL" id="JACIVI010000001">
    <property type="protein sequence ID" value="MBB1160862.1"/>
    <property type="molecule type" value="Genomic_DNA"/>
</dbReference>
<evidence type="ECO:0000256" key="4">
    <source>
        <dbReference type="ARBA" id="ARBA00023172"/>
    </source>
</evidence>